<evidence type="ECO:0000256" key="4">
    <source>
        <dbReference type="ARBA" id="ARBA00022432"/>
    </source>
</evidence>
<dbReference type="InterPro" id="IPR022896">
    <property type="entry name" value="TrioseP_Isoase_bac/euk"/>
</dbReference>
<dbReference type="VEuPathDB" id="GiardiaDB:GLP15_4986"/>
<gene>
    <name evidence="8" type="ORF">GLP15_4986</name>
</gene>
<dbReference type="PROSITE" id="PS00171">
    <property type="entry name" value="TIM_1"/>
    <property type="match status" value="1"/>
</dbReference>
<evidence type="ECO:0000256" key="5">
    <source>
        <dbReference type="ARBA" id="ARBA00023152"/>
    </source>
</evidence>
<evidence type="ECO:0000256" key="6">
    <source>
        <dbReference type="ARBA" id="ARBA00023235"/>
    </source>
</evidence>
<protein>
    <recommendedName>
        <fullName evidence="3 7">Triosephosphate isomerase</fullName>
        <ecNumber evidence="7">5.3.1.1</ecNumber>
    </recommendedName>
</protein>
<evidence type="ECO:0000313" key="9">
    <source>
        <dbReference type="Proteomes" id="UP000008974"/>
    </source>
</evidence>
<dbReference type="NCBIfam" id="TIGR00419">
    <property type="entry name" value="tim"/>
    <property type="match status" value="1"/>
</dbReference>
<dbReference type="OrthoDB" id="6715177at2759"/>
<comment type="pathway">
    <text evidence="7">Carbohydrate biosynthesis; gluconeogenesis.</text>
</comment>
<evidence type="ECO:0000256" key="1">
    <source>
        <dbReference type="ARBA" id="ARBA00007422"/>
    </source>
</evidence>
<dbReference type="FunFam" id="3.20.20.70:FF:000309">
    <property type="entry name" value="Triosephosphate isomerase"/>
    <property type="match status" value="1"/>
</dbReference>
<dbReference type="EC" id="5.3.1.1" evidence="7"/>
<dbReference type="GO" id="GO:0005829">
    <property type="term" value="C:cytosol"/>
    <property type="evidence" value="ECO:0007669"/>
    <property type="project" value="TreeGrafter"/>
</dbReference>
<dbReference type="UniPathway" id="UPA00109">
    <property type="reaction ID" value="UER00189"/>
</dbReference>
<keyword evidence="5 7" id="KW-0324">Glycolysis</keyword>
<dbReference type="CDD" id="cd00311">
    <property type="entry name" value="TIM"/>
    <property type="match status" value="1"/>
</dbReference>
<dbReference type="AlphaFoldDB" id="E1F718"/>
<dbReference type="GO" id="GO:0006094">
    <property type="term" value="P:gluconeogenesis"/>
    <property type="evidence" value="ECO:0007669"/>
    <property type="project" value="UniProtKB-UniPathway"/>
</dbReference>
<dbReference type="GO" id="GO:0006096">
    <property type="term" value="P:glycolytic process"/>
    <property type="evidence" value="ECO:0007669"/>
    <property type="project" value="UniProtKB-UniPathway"/>
</dbReference>
<evidence type="ECO:0000256" key="3">
    <source>
        <dbReference type="ARBA" id="ARBA00019397"/>
    </source>
</evidence>
<evidence type="ECO:0000256" key="7">
    <source>
        <dbReference type="RuleBase" id="RU363013"/>
    </source>
</evidence>
<dbReference type="Proteomes" id="UP000008974">
    <property type="component" value="Unassembled WGS sequence"/>
</dbReference>
<comment type="similarity">
    <text evidence="1 7">Belongs to the triosephosphate isomerase family.</text>
</comment>
<keyword evidence="4 7" id="KW-0312">Gluconeogenesis</keyword>
<name>E1F718_GIAIA</name>
<proteinExistence type="inferred from homology"/>
<accession>E1F718</accession>
<dbReference type="InterPro" id="IPR013785">
    <property type="entry name" value="Aldolase_TIM"/>
</dbReference>
<evidence type="ECO:0000313" key="8">
    <source>
        <dbReference type="EMBL" id="EFO61748.1"/>
    </source>
</evidence>
<keyword evidence="6 7" id="KW-0413">Isomerase</keyword>
<dbReference type="PROSITE" id="PS51440">
    <property type="entry name" value="TIM_2"/>
    <property type="match status" value="1"/>
</dbReference>
<dbReference type="InterPro" id="IPR000652">
    <property type="entry name" value="Triosephosphate_isomerase"/>
</dbReference>
<dbReference type="UniPathway" id="UPA00138"/>
<reference evidence="8 9" key="1">
    <citation type="journal article" date="2010" name="BMC Genomics">
        <title>Genome analysis and comparative genomics of a Giardia intestinalis assemblage E isolate.</title>
        <authorList>
            <person name="Jerlstrom-Hultqvist J."/>
            <person name="Franzen O."/>
            <person name="Ankarklev J."/>
            <person name="Xu F."/>
            <person name="Nohynkova E."/>
            <person name="Andersson J.O."/>
            <person name="Svard S.G."/>
            <person name="Andersson B."/>
        </authorList>
    </citation>
    <scope>NUCLEOTIDE SEQUENCE [LARGE SCALE GENOMIC DNA]</scope>
    <source>
        <strain evidence="8 9">P15</strain>
    </source>
</reference>
<comment type="caution">
    <text evidence="8">The sequence shown here is derived from an EMBL/GenBank/DDBJ whole genome shotgun (WGS) entry which is preliminary data.</text>
</comment>
<dbReference type="EMBL" id="ACVC01000210">
    <property type="protein sequence ID" value="EFO61748.1"/>
    <property type="molecule type" value="Genomic_DNA"/>
</dbReference>
<dbReference type="PANTHER" id="PTHR21139">
    <property type="entry name" value="TRIOSEPHOSPHATE ISOMERASE"/>
    <property type="match status" value="1"/>
</dbReference>
<dbReference type="GO" id="GO:0046166">
    <property type="term" value="P:glyceraldehyde-3-phosphate biosynthetic process"/>
    <property type="evidence" value="ECO:0007669"/>
    <property type="project" value="TreeGrafter"/>
</dbReference>
<dbReference type="GO" id="GO:0019563">
    <property type="term" value="P:glycerol catabolic process"/>
    <property type="evidence" value="ECO:0007669"/>
    <property type="project" value="TreeGrafter"/>
</dbReference>
<dbReference type="GO" id="GO:0004807">
    <property type="term" value="F:triose-phosphate isomerase activity"/>
    <property type="evidence" value="ECO:0007669"/>
    <property type="project" value="UniProtKB-EC"/>
</dbReference>
<comment type="pathway">
    <text evidence="7">Carbohydrate degradation; glycolysis; D-glyceraldehyde 3-phosphate from glycerone phosphate: step 1/1.</text>
</comment>
<organism evidence="8 9">
    <name type="scientific">Giardia intestinalis (strain P15)</name>
    <name type="common">Giardia lamblia</name>
    <dbReference type="NCBI Taxonomy" id="658858"/>
    <lineage>
        <taxon>Eukaryota</taxon>
        <taxon>Metamonada</taxon>
        <taxon>Diplomonadida</taxon>
        <taxon>Hexamitidae</taxon>
        <taxon>Giardiinae</taxon>
        <taxon>Giardia</taxon>
    </lineage>
</organism>
<dbReference type="STRING" id="658858.E1F718"/>
<dbReference type="Gene3D" id="3.20.20.70">
    <property type="entry name" value="Aldolase class I"/>
    <property type="match status" value="1"/>
</dbReference>
<dbReference type="HAMAP" id="MF_00147_B">
    <property type="entry name" value="TIM_B"/>
    <property type="match status" value="1"/>
</dbReference>
<dbReference type="InterPro" id="IPR020861">
    <property type="entry name" value="Triosephosphate_isomerase_AS"/>
</dbReference>
<evidence type="ECO:0000256" key="2">
    <source>
        <dbReference type="ARBA" id="ARBA00011738"/>
    </source>
</evidence>
<comment type="subunit">
    <text evidence="2">Homodimer.</text>
</comment>
<sequence>MPARRPFIGGNFKCNGSLDFIKSHVAAIAAHKIPDSIDVVVAPSAVHLSTAIAANTSKQLKIAAQNVYLEGNGAWTGETSVEMLQDMGLEYVIIGHSERRRIMGETDEQSAKKAKRALEKGMTVIFCVGETLDERKANRTMEVNIAQLEALSKELGESKLLWKKVVIAYEPVWSIGTGVVATPEQAEEVHVGLRKWFAEKVCAEGAQHIRIIYGGSANGSNCEKLGQCPNIDGFLVGGASLKPEFMTMIDLLAKVRA</sequence>
<dbReference type="SUPFAM" id="SSF51351">
    <property type="entry name" value="Triosephosphate isomerase (TIM)"/>
    <property type="match status" value="1"/>
</dbReference>
<comment type="catalytic activity">
    <reaction evidence="7">
        <text>D-glyceraldehyde 3-phosphate = dihydroxyacetone phosphate</text>
        <dbReference type="Rhea" id="RHEA:18585"/>
        <dbReference type="ChEBI" id="CHEBI:57642"/>
        <dbReference type="ChEBI" id="CHEBI:59776"/>
        <dbReference type="EC" id="5.3.1.1"/>
    </reaction>
</comment>
<dbReference type="PANTHER" id="PTHR21139:SF2">
    <property type="entry name" value="TRIOSEPHOSPHATE ISOMERASE"/>
    <property type="match status" value="1"/>
</dbReference>
<dbReference type="OMA" id="MHWADAG"/>
<dbReference type="Pfam" id="PF00121">
    <property type="entry name" value="TIM"/>
    <property type="match status" value="1"/>
</dbReference>
<dbReference type="InterPro" id="IPR035990">
    <property type="entry name" value="TIM_sf"/>
</dbReference>